<comment type="caution">
    <text evidence="8">The sequence shown here is derived from an EMBL/GenBank/DDBJ whole genome shotgun (WGS) entry which is preliminary data.</text>
</comment>
<feature type="binding site" evidence="5">
    <location>
        <position position="136"/>
    </location>
    <ligand>
        <name>Mn(2+)</name>
        <dbReference type="ChEBI" id="CHEBI:29035"/>
        <label>1</label>
    </ligand>
</feature>
<evidence type="ECO:0000256" key="7">
    <source>
        <dbReference type="PROSITE-ProRule" id="PRU00742"/>
    </source>
</evidence>
<comment type="cofactor">
    <cofactor evidence="5">
        <name>Mn(2+)</name>
        <dbReference type="ChEBI" id="CHEBI:29035"/>
    </cofactor>
    <text evidence="5">Binds 2 manganese ions per subunit.</text>
</comment>
<dbReference type="RefSeq" id="WP_216547865.1">
    <property type="nucleotide sequence ID" value="NZ_JAHLQO010000001.1"/>
</dbReference>
<comment type="similarity">
    <text evidence="5 7">Belongs to the arginase family.</text>
</comment>
<dbReference type="EC" id="3.5.3.8" evidence="5 6"/>
<evidence type="ECO:0000256" key="5">
    <source>
        <dbReference type="HAMAP-Rule" id="MF_00737"/>
    </source>
</evidence>
<feature type="binding site" evidence="5">
    <location>
        <position position="164"/>
    </location>
    <ligand>
        <name>Mn(2+)</name>
        <dbReference type="ChEBI" id="CHEBI:29035"/>
        <label>2</label>
    </ligand>
</feature>
<comment type="function">
    <text evidence="5">Catalyzes the conversion of N-formimidoyl-L-glutamate to L-glutamate and formamide.</text>
</comment>
<proteinExistence type="inferred from homology"/>
<evidence type="ECO:0000256" key="1">
    <source>
        <dbReference type="ARBA" id="ARBA00022723"/>
    </source>
</evidence>
<accession>A0ABS6FDF6</accession>
<dbReference type="Pfam" id="PF00491">
    <property type="entry name" value="Arginase"/>
    <property type="match status" value="1"/>
</dbReference>
<keyword evidence="3 5" id="KW-0369">Histidine metabolism</keyword>
<keyword evidence="1 5" id="KW-0479">Metal-binding</keyword>
<feature type="binding site" evidence="5">
    <location>
        <position position="166"/>
    </location>
    <ligand>
        <name>Mn(2+)</name>
        <dbReference type="ChEBI" id="CHEBI:29035"/>
        <label>2</label>
    </ligand>
</feature>
<sequence>MINYYSPQDMSVWSGRVDDENDYYSYRWHQWVEPIDLNSEDNEPFTGKLGFGILGFESDQGIELNKGRFGAAAGPEAIRKELAKLPCQFSQEVKIYDCGNVSSKFTTLDASQKELGRAVEEILNLGLFPLVLGGGHETAYGHYQGLSNYLDDKDDKKLGIINFDAHFDLRPYEKGKGTSGTMFRQIADYTKEKGTDYGYYVLGIQRHSNTLSLFETAEELGAKYVLAKDIINGDFFHIVHQLDRYIAKQDHLYVTICMDCFTSSFAPGVSAPQPLGLDPEKVILFLKHIFTSNKPISFDICEVSPRFDHDSVTANLASILVYTVVTASAQFILGEDNDKFIHTSKPSRID</sequence>
<name>A0ABS6FDF6_9FIRM</name>
<evidence type="ECO:0000256" key="6">
    <source>
        <dbReference type="NCBIfam" id="TIGR01227"/>
    </source>
</evidence>
<dbReference type="PROSITE" id="PS51409">
    <property type="entry name" value="ARGINASE_2"/>
    <property type="match status" value="1"/>
</dbReference>
<dbReference type="PANTHER" id="PTHR11358">
    <property type="entry name" value="ARGINASE/AGMATINASE"/>
    <property type="match status" value="1"/>
</dbReference>
<evidence type="ECO:0000256" key="3">
    <source>
        <dbReference type="ARBA" id="ARBA00022808"/>
    </source>
</evidence>
<feature type="binding site" evidence="5">
    <location>
        <position position="168"/>
    </location>
    <ligand>
        <name>Mn(2+)</name>
        <dbReference type="ChEBI" id="CHEBI:29035"/>
        <label>1</label>
    </ligand>
</feature>
<dbReference type="HAMAP" id="MF_00737">
    <property type="entry name" value="Formimidoylglutam"/>
    <property type="match status" value="1"/>
</dbReference>
<dbReference type="NCBIfam" id="TIGR01227">
    <property type="entry name" value="hutG"/>
    <property type="match status" value="1"/>
</dbReference>
<feature type="binding site" evidence="5">
    <location>
        <position position="259"/>
    </location>
    <ligand>
        <name>Mn(2+)</name>
        <dbReference type="ChEBI" id="CHEBI:29035"/>
        <label>2</label>
    </ligand>
</feature>
<keyword evidence="4 5" id="KW-0464">Manganese</keyword>
<dbReference type="EMBL" id="JAHLQO010000001">
    <property type="protein sequence ID" value="MBU5668215.1"/>
    <property type="molecule type" value="Genomic_DNA"/>
</dbReference>
<organism evidence="8 9">
    <name type="scientific">Peptoniphilus ovalis</name>
    <dbReference type="NCBI Taxonomy" id="2841503"/>
    <lineage>
        <taxon>Bacteria</taxon>
        <taxon>Bacillati</taxon>
        <taxon>Bacillota</taxon>
        <taxon>Tissierellia</taxon>
        <taxon>Tissierellales</taxon>
        <taxon>Peptoniphilaceae</taxon>
        <taxon>Peptoniphilus</taxon>
    </lineage>
</organism>
<feature type="binding site" evidence="5">
    <location>
        <position position="164"/>
    </location>
    <ligand>
        <name>Mn(2+)</name>
        <dbReference type="ChEBI" id="CHEBI:29035"/>
        <label>1</label>
    </ligand>
</feature>
<reference evidence="8 9" key="1">
    <citation type="submission" date="2021-06" db="EMBL/GenBank/DDBJ databases">
        <authorList>
            <person name="Sun Q."/>
            <person name="Li D."/>
        </authorList>
    </citation>
    <scope>NUCLEOTIDE SEQUENCE [LARGE SCALE GENOMIC DNA]</scope>
    <source>
        <strain evidence="8 9">MSJ-1</strain>
    </source>
</reference>
<dbReference type="PANTHER" id="PTHR11358:SF35">
    <property type="entry name" value="FORMIMIDOYLGLUTAMASE"/>
    <property type="match status" value="1"/>
</dbReference>
<dbReference type="Proteomes" id="UP000783742">
    <property type="component" value="Unassembled WGS sequence"/>
</dbReference>
<gene>
    <name evidence="5 8" type="primary">hutG</name>
    <name evidence="8" type="ORF">KQI68_00020</name>
</gene>
<keyword evidence="2 5" id="KW-0378">Hydrolase</keyword>
<evidence type="ECO:0000313" key="8">
    <source>
        <dbReference type="EMBL" id="MBU5668215.1"/>
    </source>
</evidence>
<dbReference type="CDD" id="cd09988">
    <property type="entry name" value="Formimidoylglutamase"/>
    <property type="match status" value="1"/>
</dbReference>
<evidence type="ECO:0000256" key="4">
    <source>
        <dbReference type="ARBA" id="ARBA00023211"/>
    </source>
</evidence>
<comment type="catalytic activity">
    <reaction evidence="5">
        <text>N-formimidoyl-L-glutamate + H2O = formamide + L-glutamate</text>
        <dbReference type="Rhea" id="RHEA:22492"/>
        <dbReference type="ChEBI" id="CHEBI:15377"/>
        <dbReference type="ChEBI" id="CHEBI:16397"/>
        <dbReference type="ChEBI" id="CHEBI:29985"/>
        <dbReference type="ChEBI" id="CHEBI:58928"/>
        <dbReference type="EC" id="3.5.3.8"/>
    </reaction>
</comment>
<keyword evidence="9" id="KW-1185">Reference proteome</keyword>
<feature type="binding site" evidence="5">
    <location>
        <position position="257"/>
    </location>
    <ligand>
        <name>Mn(2+)</name>
        <dbReference type="ChEBI" id="CHEBI:29035"/>
        <label>2</label>
    </ligand>
</feature>
<dbReference type="GO" id="GO:0050415">
    <property type="term" value="F:formimidoylglutamase activity"/>
    <property type="evidence" value="ECO:0007669"/>
    <property type="project" value="UniProtKB-EC"/>
</dbReference>
<dbReference type="InterPro" id="IPR005923">
    <property type="entry name" value="HutG"/>
</dbReference>
<protein>
    <recommendedName>
        <fullName evidence="5 6">Formimidoylglutamase</fullName>
        <ecNumber evidence="5 6">3.5.3.8</ecNumber>
    </recommendedName>
    <alternativeName>
        <fullName evidence="5">Formiminoglutamase</fullName>
    </alternativeName>
    <alternativeName>
        <fullName evidence="5">Formiminoglutamate hydrolase</fullName>
    </alternativeName>
</protein>
<evidence type="ECO:0000313" key="9">
    <source>
        <dbReference type="Proteomes" id="UP000783742"/>
    </source>
</evidence>
<dbReference type="InterPro" id="IPR006035">
    <property type="entry name" value="Ureohydrolase"/>
</dbReference>
<feature type="binding site" evidence="5">
    <location>
        <position position="257"/>
    </location>
    <ligand>
        <name>Mn(2+)</name>
        <dbReference type="ChEBI" id="CHEBI:29035"/>
        <label>1</label>
    </ligand>
</feature>
<comment type="pathway">
    <text evidence="5">Amino-acid degradation; L-histidine degradation into L-glutamate; L-glutamate from N-formimidoyl-L-glutamate (hydrolase route): step 1/1.</text>
</comment>
<evidence type="ECO:0000256" key="2">
    <source>
        <dbReference type="ARBA" id="ARBA00022801"/>
    </source>
</evidence>